<organism evidence="2 3">
    <name type="scientific">Hyposidra talaca nucleopolyhedrovirus</name>
    <dbReference type="NCBI Taxonomy" id="1070315"/>
    <lineage>
        <taxon>Viruses</taxon>
        <taxon>Viruses incertae sedis</taxon>
        <taxon>Naldaviricetes</taxon>
        <taxon>Lefavirales</taxon>
        <taxon>Baculoviridae</taxon>
        <taxon>Alphabaculovirus</taxon>
        <taxon>Alphabaculovirus hytalacae</taxon>
    </lineage>
</organism>
<dbReference type="EMBL" id="MH261376">
    <property type="protein sequence ID" value="AWW14420.1"/>
    <property type="molecule type" value="Genomic_DNA"/>
</dbReference>
<evidence type="ECO:0000259" key="1">
    <source>
        <dbReference type="Pfam" id="PF05970"/>
    </source>
</evidence>
<dbReference type="CDD" id="cd18809">
    <property type="entry name" value="SF1_C_RecD"/>
    <property type="match status" value="1"/>
</dbReference>
<dbReference type="Proteomes" id="UP000501125">
    <property type="component" value="Chromosome"/>
</dbReference>
<dbReference type="InterPro" id="IPR051055">
    <property type="entry name" value="PIF1_helicase"/>
</dbReference>
<dbReference type="SUPFAM" id="SSF52540">
    <property type="entry name" value="P-loop containing nucleoside triphosphate hydrolases"/>
    <property type="match status" value="2"/>
</dbReference>
<evidence type="ECO:0000313" key="3">
    <source>
        <dbReference type="Proteomes" id="UP000501125"/>
    </source>
</evidence>
<gene>
    <name evidence="2" type="ORF">HytaNPV_gp060</name>
</gene>
<evidence type="ECO:0000313" key="2">
    <source>
        <dbReference type="EMBL" id="AWW14420.1"/>
    </source>
</evidence>
<dbReference type="PANTHER" id="PTHR47642:SF6">
    <property type="entry name" value="ATP-DEPENDENT DNA HELICASE"/>
    <property type="match status" value="1"/>
</dbReference>
<dbReference type="InterPro" id="IPR027417">
    <property type="entry name" value="P-loop_NTPase"/>
</dbReference>
<dbReference type="Gene3D" id="3.40.50.300">
    <property type="entry name" value="P-loop containing nucleotide triphosphate hydrolases"/>
    <property type="match status" value="1"/>
</dbReference>
<feature type="domain" description="DNA helicase Pif1-like DEAD-box helicase" evidence="1">
    <location>
        <begin position="90"/>
        <end position="283"/>
    </location>
</feature>
<accession>A0A2Z4HI03</accession>
<keyword evidence="2" id="KW-0347">Helicase</keyword>
<protein>
    <submittedName>
        <fullName evidence="2">Helicase-1</fullName>
    </submittedName>
</protein>
<sequence>MMAFIMCQIRLIVPNILCVLIKTSFHNFVPLITLFPSKRTGVYPYPMSTVKIDRTIVHKIKSKFFSSVTNTGHQTDAEKKVELYTPKIPLNEDQQKFMCIFEDMLTRGDTTPIFVSGNAGTGKTFLLKHLFKELTINRKFYVEKIAFSALAARNIDGSTMHKLFRFTFTGEYDMNRIDKYALRCLRVLIIDEISMIHATYLDNIDAILRLVHEKPDVPFGGVYVVAFGDLYQLPPVIESRNQFKNQKANEKCHGADVWKEFQLFILTQMMRQNEPEFIEALNQLRVGNLRGIAFFNRLRAVQKPFDPMEATTLTSTIADAERINDTNNKKILADAVTSYKITCESKKRLIKSEERKYLYPANNTSMIPDNLTLAQGSRIMVIANCKESKCINGDLGVVEECRLDRNGRVNCIVFRNVFGKTVTLFKEKLLFKSSDPKEFRFGEERCGFPVMLAWAMTIHKIQGSTLDKLRIPLRFMFAPGQLYVALSRVRTAAGLEILQDVTESMLLTDKDIKYVYEEMKTLE</sequence>
<keyword evidence="2" id="KW-0378">Hydrolase</keyword>
<proteinExistence type="predicted"/>
<keyword evidence="3" id="KW-1185">Reference proteome</keyword>
<dbReference type="InterPro" id="IPR010285">
    <property type="entry name" value="DNA_helicase_pif1-like_DEAD"/>
</dbReference>
<reference evidence="2 3" key="1">
    <citation type="journal article" date="2018" name="Sci. Rep.">
        <title>Comprehensive analysis of single molecule sequencing-derived complete genome and whole transcriptome of Hyposidra talaca nuclear polyhedrosis virus.</title>
        <authorList>
            <person name="Nguyen T.T."/>
            <person name="Suryamohan K."/>
            <person name="Kuriakose B."/>
            <person name="Janakiraman V."/>
            <person name="Reichelt M."/>
            <person name="Chaudhuri S."/>
            <person name="Guillory J."/>
            <person name="Divakaran N."/>
            <person name="Rabins P.E."/>
            <person name="Goel R."/>
            <person name="Deka B."/>
            <person name="Sarkar S."/>
            <person name="Ekka P."/>
            <person name="Tsai Y.C."/>
            <person name="Vargas D."/>
            <person name="Santhosh S."/>
            <person name="Mohan S."/>
            <person name="Chin C.S."/>
            <person name="Korlach J."/>
            <person name="Thomas G."/>
            <person name="Babu A."/>
            <person name="Seshagiri S."/>
        </authorList>
    </citation>
    <scope>NUCLEOTIDE SEQUENCE [LARGE SCALE GENOMIC DNA]</scope>
    <source>
        <strain evidence="2 3">HytaNPVIndia001</strain>
    </source>
</reference>
<dbReference type="GO" id="GO:0000723">
    <property type="term" value="P:telomere maintenance"/>
    <property type="evidence" value="ECO:0007669"/>
    <property type="project" value="InterPro"/>
</dbReference>
<name>A0A2Z4HI03_9ABAC</name>
<dbReference type="GO" id="GO:0003678">
    <property type="term" value="F:DNA helicase activity"/>
    <property type="evidence" value="ECO:0007669"/>
    <property type="project" value="InterPro"/>
</dbReference>
<keyword evidence="2" id="KW-0067">ATP-binding</keyword>
<keyword evidence="2" id="KW-0547">Nucleotide-binding</keyword>
<dbReference type="GO" id="GO:0006281">
    <property type="term" value="P:DNA repair"/>
    <property type="evidence" value="ECO:0007669"/>
    <property type="project" value="InterPro"/>
</dbReference>
<dbReference type="Pfam" id="PF05970">
    <property type="entry name" value="PIF1"/>
    <property type="match status" value="1"/>
</dbReference>
<dbReference type="PANTHER" id="PTHR47642">
    <property type="entry name" value="ATP-DEPENDENT DNA HELICASE"/>
    <property type="match status" value="1"/>
</dbReference>